<reference evidence="6" key="1">
    <citation type="submission" date="2025-08" db="UniProtKB">
        <authorList>
            <consortium name="RefSeq"/>
        </authorList>
    </citation>
    <scope>IDENTIFICATION</scope>
</reference>
<dbReference type="Pfam" id="PF13927">
    <property type="entry name" value="Ig_3"/>
    <property type="match status" value="2"/>
</dbReference>
<feature type="chain" id="PRO_5042545268" evidence="3">
    <location>
        <begin position="22"/>
        <end position="298"/>
    </location>
</feature>
<feature type="region of interest" description="Disordered" evidence="2">
    <location>
        <begin position="62"/>
        <end position="85"/>
    </location>
</feature>
<name>A0AAJ7BR05_CEPCN</name>
<dbReference type="InterPro" id="IPR013783">
    <property type="entry name" value="Ig-like_fold"/>
</dbReference>
<dbReference type="InterPro" id="IPR003599">
    <property type="entry name" value="Ig_sub"/>
</dbReference>
<proteinExistence type="predicted"/>
<evidence type="ECO:0000256" key="2">
    <source>
        <dbReference type="SAM" id="MobiDB-lite"/>
    </source>
</evidence>
<evidence type="ECO:0000313" key="6">
    <source>
        <dbReference type="RefSeq" id="XP_015592195.1"/>
    </source>
</evidence>
<dbReference type="GO" id="GO:0070593">
    <property type="term" value="P:dendrite self-avoidance"/>
    <property type="evidence" value="ECO:0007669"/>
    <property type="project" value="TreeGrafter"/>
</dbReference>
<dbReference type="AlphaFoldDB" id="A0AAJ7BR05"/>
<keyword evidence="3" id="KW-0732">Signal</keyword>
<dbReference type="InterPro" id="IPR007110">
    <property type="entry name" value="Ig-like_dom"/>
</dbReference>
<dbReference type="Gene3D" id="2.60.40.10">
    <property type="entry name" value="Immunoglobulins"/>
    <property type="match status" value="2"/>
</dbReference>
<dbReference type="CTD" id="38513"/>
<feature type="domain" description="Ig-like" evidence="4">
    <location>
        <begin position="54"/>
        <end position="177"/>
    </location>
</feature>
<dbReference type="Proteomes" id="UP000694920">
    <property type="component" value="Unplaced"/>
</dbReference>
<dbReference type="PROSITE" id="PS50835">
    <property type="entry name" value="IG_LIKE"/>
    <property type="match status" value="2"/>
</dbReference>
<keyword evidence="1" id="KW-0393">Immunoglobulin domain</keyword>
<evidence type="ECO:0000259" key="4">
    <source>
        <dbReference type="PROSITE" id="PS50835"/>
    </source>
</evidence>
<dbReference type="RefSeq" id="XP_015592195.1">
    <property type="nucleotide sequence ID" value="XM_015736709.2"/>
</dbReference>
<dbReference type="GO" id="GO:0007411">
    <property type="term" value="P:axon guidance"/>
    <property type="evidence" value="ECO:0007669"/>
    <property type="project" value="TreeGrafter"/>
</dbReference>
<feature type="domain" description="Ig-like" evidence="4">
    <location>
        <begin position="201"/>
        <end position="286"/>
    </location>
</feature>
<dbReference type="InterPro" id="IPR003598">
    <property type="entry name" value="Ig_sub2"/>
</dbReference>
<dbReference type="GO" id="GO:0098632">
    <property type="term" value="F:cell-cell adhesion mediator activity"/>
    <property type="evidence" value="ECO:0007669"/>
    <property type="project" value="TreeGrafter"/>
</dbReference>
<evidence type="ECO:0000313" key="5">
    <source>
        <dbReference type="Proteomes" id="UP000694920"/>
    </source>
</evidence>
<dbReference type="SMART" id="SM00409">
    <property type="entry name" value="IG"/>
    <property type="match status" value="2"/>
</dbReference>
<evidence type="ECO:0000256" key="1">
    <source>
        <dbReference type="ARBA" id="ARBA00023319"/>
    </source>
</evidence>
<dbReference type="PANTHER" id="PTHR10075:SF109">
    <property type="entry name" value="NEURAL_ECTODERMAL DEVELOPMENT FACTOR IMP-L2"/>
    <property type="match status" value="1"/>
</dbReference>
<dbReference type="GO" id="GO:0005886">
    <property type="term" value="C:plasma membrane"/>
    <property type="evidence" value="ECO:0007669"/>
    <property type="project" value="TreeGrafter"/>
</dbReference>
<dbReference type="SMART" id="SM00408">
    <property type="entry name" value="IGc2"/>
    <property type="match status" value="2"/>
</dbReference>
<accession>A0AAJ7BR05</accession>
<dbReference type="CDD" id="cd00096">
    <property type="entry name" value="Ig"/>
    <property type="match status" value="1"/>
</dbReference>
<protein>
    <submittedName>
        <fullName evidence="6">Neural/ectodermal development factor IMP-L2</fullName>
    </submittedName>
</protein>
<feature type="compositionally biased region" description="Polar residues" evidence="2">
    <location>
        <begin position="62"/>
        <end position="72"/>
    </location>
</feature>
<dbReference type="GO" id="GO:0007156">
    <property type="term" value="P:homophilic cell adhesion via plasma membrane adhesion molecules"/>
    <property type="evidence" value="ECO:0007669"/>
    <property type="project" value="TreeGrafter"/>
</dbReference>
<dbReference type="InterPro" id="IPR036179">
    <property type="entry name" value="Ig-like_dom_sf"/>
</dbReference>
<dbReference type="SUPFAM" id="SSF48726">
    <property type="entry name" value="Immunoglobulin"/>
    <property type="match status" value="2"/>
</dbReference>
<dbReference type="PANTHER" id="PTHR10075">
    <property type="entry name" value="BASIGIN RELATED"/>
    <property type="match status" value="1"/>
</dbReference>
<sequence length="298" mass="32536">MRLYVLTALVGFLFTAGSTLGSPMTFLREHTPEDPVEQAVIEENEIDQDIALVPPVIVTQSRSNGKSKSRFQGGNREWVQMPKSPPGALNIPARARVELECEAIGSPAPQIYWLHGGEPLRQLEELVGNSVADMEGSSNTWGGVARTRSKLVIECASPRDRGLIHCAAMSGSRTALSNPTMLLVNELEKGNGSSCGAESRPRITLHSPIMMAPIGSTVVLPCRASGRPRPRTFWLDNNERAIVSSTNPRYKVLGSGELVIYPLEWNDMGGFTCVARTDREEDASTTFLYPILNDDNQS</sequence>
<dbReference type="GO" id="GO:0030424">
    <property type="term" value="C:axon"/>
    <property type="evidence" value="ECO:0007669"/>
    <property type="project" value="TreeGrafter"/>
</dbReference>
<feature type="signal peptide" evidence="3">
    <location>
        <begin position="1"/>
        <end position="21"/>
    </location>
</feature>
<gene>
    <name evidence="6" type="primary">LOC107266335</name>
</gene>
<keyword evidence="5" id="KW-1185">Reference proteome</keyword>
<evidence type="ECO:0000256" key="3">
    <source>
        <dbReference type="SAM" id="SignalP"/>
    </source>
</evidence>
<dbReference type="GeneID" id="107266335"/>
<organism evidence="5 6">
    <name type="scientific">Cephus cinctus</name>
    <name type="common">Wheat stem sawfly</name>
    <dbReference type="NCBI Taxonomy" id="211228"/>
    <lineage>
        <taxon>Eukaryota</taxon>
        <taxon>Metazoa</taxon>
        <taxon>Ecdysozoa</taxon>
        <taxon>Arthropoda</taxon>
        <taxon>Hexapoda</taxon>
        <taxon>Insecta</taxon>
        <taxon>Pterygota</taxon>
        <taxon>Neoptera</taxon>
        <taxon>Endopterygota</taxon>
        <taxon>Hymenoptera</taxon>
        <taxon>Cephoidea</taxon>
        <taxon>Cephidae</taxon>
        <taxon>Cephus</taxon>
    </lineage>
</organism>
<dbReference type="KEGG" id="ccin:107266335"/>